<evidence type="ECO:0000313" key="2">
    <source>
        <dbReference type="EMBL" id="QJH99033.1"/>
    </source>
</evidence>
<name>A0A6H1ZQQ4_9ZZZZ</name>
<reference evidence="1" key="1">
    <citation type="submission" date="2020-03" db="EMBL/GenBank/DDBJ databases">
        <title>The deep terrestrial virosphere.</title>
        <authorList>
            <person name="Holmfeldt K."/>
            <person name="Nilsson E."/>
            <person name="Simone D."/>
            <person name="Lopez-Fernandez M."/>
            <person name="Wu X."/>
            <person name="de Brujin I."/>
            <person name="Lundin D."/>
            <person name="Andersson A."/>
            <person name="Bertilsson S."/>
            <person name="Dopson M."/>
        </authorList>
    </citation>
    <scope>NUCLEOTIDE SEQUENCE</scope>
    <source>
        <strain evidence="1">TM448A01530</strain>
        <strain evidence="2">TM448B01471</strain>
    </source>
</reference>
<evidence type="ECO:0000313" key="1">
    <source>
        <dbReference type="EMBL" id="QJA49904.1"/>
    </source>
</evidence>
<proteinExistence type="predicted"/>
<accession>A0A6H1ZQQ4</accession>
<gene>
    <name evidence="1" type="ORF">TM448A01530_0003</name>
    <name evidence="2" type="ORF">TM448B01471_0012</name>
</gene>
<protein>
    <submittedName>
        <fullName evidence="1">Uncharacterized protein</fullName>
    </submittedName>
</protein>
<dbReference type="EMBL" id="MT144764">
    <property type="protein sequence ID" value="QJH99033.1"/>
    <property type="molecule type" value="Genomic_DNA"/>
</dbReference>
<dbReference type="EMBL" id="MT144162">
    <property type="protein sequence ID" value="QJA49904.1"/>
    <property type="molecule type" value="Genomic_DNA"/>
</dbReference>
<dbReference type="AlphaFoldDB" id="A0A6H1ZQQ4"/>
<sequence>MVRKKSVKTSIRFKGDNYRVVRDVADGLFWGDFSKAANFVVESFRHRSEYVKLLELVGCMADYNRGVRTGRVIRGKKNLEVLMLAMTKDKLAVKRKP</sequence>
<organism evidence="1">
    <name type="scientific">viral metagenome</name>
    <dbReference type="NCBI Taxonomy" id="1070528"/>
    <lineage>
        <taxon>unclassified sequences</taxon>
        <taxon>metagenomes</taxon>
        <taxon>organismal metagenomes</taxon>
    </lineage>
</organism>